<dbReference type="CDD" id="cd13578">
    <property type="entry name" value="PBP2_Bug27"/>
    <property type="match status" value="1"/>
</dbReference>
<dbReference type="Gene3D" id="3.40.190.10">
    <property type="entry name" value="Periplasmic binding protein-like II"/>
    <property type="match status" value="1"/>
</dbReference>
<feature type="chain" id="PRO_5016260860" evidence="2">
    <location>
        <begin position="34"/>
        <end position="332"/>
    </location>
</feature>
<organism evidence="3 4">
    <name type="scientific">Paracidovorax anthurii</name>
    <dbReference type="NCBI Taxonomy" id="78229"/>
    <lineage>
        <taxon>Bacteria</taxon>
        <taxon>Pseudomonadati</taxon>
        <taxon>Pseudomonadota</taxon>
        <taxon>Betaproteobacteria</taxon>
        <taxon>Burkholderiales</taxon>
        <taxon>Comamonadaceae</taxon>
        <taxon>Paracidovorax</taxon>
    </lineage>
</organism>
<reference evidence="3 4" key="1">
    <citation type="submission" date="2018-06" db="EMBL/GenBank/DDBJ databases">
        <title>Genomic Encyclopedia of Archaeal and Bacterial Type Strains, Phase II (KMG-II): from individual species to whole genera.</title>
        <authorList>
            <person name="Goeker M."/>
        </authorList>
    </citation>
    <scope>NUCLEOTIDE SEQUENCE [LARGE SCALE GENOMIC DNA]</scope>
    <source>
        <strain evidence="3 4">CFPB 3232</strain>
    </source>
</reference>
<sequence length="332" mass="34599">MFTLDTTVSRRRMLRAGSLAPATLALASVGARAADKFPSRTIRIVVPFTPGGGTDVVGRALIIGMQKELGQALIIDNKPGAGTVIGTDLVAKAPADGHTLLMTTSAIAINDSLVKKLPYDTDKDITEVALICTGPNVLVTKADSPYKTVADVIAAAKVAPGKLTYASSGNGSAVHLAGELFKTMAKVDIAHVPYRGAGPAYNDLIGGQVDLLFGTAGGVAKLVTGGKMRPIGVTSTRRSPAYKDVPTIAETLPGYEADVWYALFAPAGTPPDVIATINAAVRKAAEAPAYKERLAHEGLTVAANTPAQMTQLMRAEEARWRKVVVEGKVTID</sequence>
<gene>
    <name evidence="3" type="ORF">AX018_103226</name>
</gene>
<evidence type="ECO:0000313" key="4">
    <source>
        <dbReference type="Proteomes" id="UP000248856"/>
    </source>
</evidence>
<dbReference type="InterPro" id="IPR005064">
    <property type="entry name" value="BUG"/>
</dbReference>
<dbReference type="InterPro" id="IPR042100">
    <property type="entry name" value="Bug_dom1"/>
</dbReference>
<dbReference type="Gene3D" id="3.40.190.150">
    <property type="entry name" value="Bordetella uptake gene, domain 1"/>
    <property type="match status" value="1"/>
</dbReference>
<dbReference type="PANTHER" id="PTHR42928">
    <property type="entry name" value="TRICARBOXYLATE-BINDING PROTEIN"/>
    <property type="match status" value="1"/>
</dbReference>
<evidence type="ECO:0000256" key="1">
    <source>
        <dbReference type="ARBA" id="ARBA00006987"/>
    </source>
</evidence>
<evidence type="ECO:0000313" key="3">
    <source>
        <dbReference type="EMBL" id="RAR78163.1"/>
    </source>
</evidence>
<keyword evidence="4" id="KW-1185">Reference proteome</keyword>
<dbReference type="OrthoDB" id="8678477at2"/>
<dbReference type="AlphaFoldDB" id="A0A328YYC8"/>
<comment type="similarity">
    <text evidence="1">Belongs to the UPF0065 (bug) family.</text>
</comment>
<name>A0A328YYC8_9BURK</name>
<dbReference type="SUPFAM" id="SSF53850">
    <property type="entry name" value="Periplasmic binding protein-like II"/>
    <property type="match status" value="1"/>
</dbReference>
<dbReference type="Proteomes" id="UP000248856">
    <property type="component" value="Unassembled WGS sequence"/>
</dbReference>
<evidence type="ECO:0000256" key="2">
    <source>
        <dbReference type="SAM" id="SignalP"/>
    </source>
</evidence>
<comment type="caution">
    <text evidence="3">The sequence shown here is derived from an EMBL/GenBank/DDBJ whole genome shotgun (WGS) entry which is preliminary data.</text>
</comment>
<protein>
    <submittedName>
        <fullName evidence="3">Tripartite-type tricarboxylate transporter receptor subunit TctC</fullName>
    </submittedName>
</protein>
<feature type="signal peptide" evidence="2">
    <location>
        <begin position="1"/>
        <end position="33"/>
    </location>
</feature>
<dbReference type="Pfam" id="PF03401">
    <property type="entry name" value="TctC"/>
    <property type="match status" value="1"/>
</dbReference>
<dbReference type="PIRSF" id="PIRSF017082">
    <property type="entry name" value="YflP"/>
    <property type="match status" value="1"/>
</dbReference>
<proteinExistence type="inferred from homology"/>
<dbReference type="RefSeq" id="WP_111878771.1">
    <property type="nucleotide sequence ID" value="NZ_CBCSGC010000008.1"/>
</dbReference>
<keyword evidence="3" id="KW-0675">Receptor</keyword>
<dbReference type="EMBL" id="QLTA01000032">
    <property type="protein sequence ID" value="RAR78163.1"/>
    <property type="molecule type" value="Genomic_DNA"/>
</dbReference>
<accession>A0A328YYC8</accession>
<dbReference type="PANTHER" id="PTHR42928:SF5">
    <property type="entry name" value="BLR1237 PROTEIN"/>
    <property type="match status" value="1"/>
</dbReference>
<dbReference type="PROSITE" id="PS51318">
    <property type="entry name" value="TAT"/>
    <property type="match status" value="1"/>
</dbReference>
<dbReference type="InterPro" id="IPR006311">
    <property type="entry name" value="TAT_signal"/>
</dbReference>
<keyword evidence="2" id="KW-0732">Signal</keyword>